<feature type="compositionally biased region" description="Basic and acidic residues" evidence="2">
    <location>
        <begin position="297"/>
        <end position="309"/>
    </location>
</feature>
<dbReference type="InterPro" id="IPR011754">
    <property type="entry name" value="Mxa_paralog_2268"/>
</dbReference>
<evidence type="ECO:0000256" key="2">
    <source>
        <dbReference type="SAM" id="MobiDB-lite"/>
    </source>
</evidence>
<dbReference type="OrthoDB" id="5522147at2"/>
<dbReference type="Proteomes" id="UP000217289">
    <property type="component" value="Chromosome"/>
</dbReference>
<evidence type="ECO:0000256" key="3">
    <source>
        <dbReference type="SAM" id="SignalP"/>
    </source>
</evidence>
<protein>
    <recommendedName>
        <fullName evidence="6">DUF2381 family protein</fullName>
    </recommendedName>
</protein>
<feature type="region of interest" description="Disordered" evidence="2">
    <location>
        <begin position="289"/>
        <end position="309"/>
    </location>
</feature>
<feature type="signal peptide" evidence="3">
    <location>
        <begin position="1"/>
        <end position="18"/>
    </location>
</feature>
<keyword evidence="3" id="KW-0732">Signal</keyword>
<dbReference type="AlphaFoldDB" id="A0A250I6B2"/>
<keyword evidence="1" id="KW-0175">Coiled coil</keyword>
<proteinExistence type="predicted"/>
<dbReference type="RefSeq" id="WP_095976202.1">
    <property type="nucleotide sequence ID" value="NZ_CP022163.1"/>
</dbReference>
<accession>A0A250I6B2</accession>
<name>A0A250I6B2_9BACT</name>
<feature type="coiled-coil region" evidence="1">
    <location>
        <begin position="134"/>
        <end position="161"/>
    </location>
</feature>
<keyword evidence="5" id="KW-1185">Reference proteome</keyword>
<evidence type="ECO:0008006" key="6">
    <source>
        <dbReference type="Google" id="ProtNLM"/>
    </source>
</evidence>
<dbReference type="EMBL" id="CP022163">
    <property type="protein sequence ID" value="ATB27394.1"/>
    <property type="molecule type" value="Genomic_DNA"/>
</dbReference>
<dbReference type="NCBIfam" id="TIGR02268">
    <property type="entry name" value="Myxococcus xanthus paralogous family TIGR02268"/>
    <property type="match status" value="1"/>
</dbReference>
<evidence type="ECO:0000313" key="5">
    <source>
        <dbReference type="Proteomes" id="UP000217289"/>
    </source>
</evidence>
<evidence type="ECO:0000256" key="1">
    <source>
        <dbReference type="SAM" id="Coils"/>
    </source>
</evidence>
<dbReference type="Pfam" id="PF09544">
    <property type="entry name" value="DUF2381"/>
    <property type="match status" value="1"/>
</dbReference>
<sequence>MTPAALLLLALRQGVLLANPPSAPTCMERQRIELSRPPPPGGREICIRPGVLTGLLFDVPVSVDLQDEVRFEEILRSGRGIGVIPPPDLIPGERLRLTVRFSSEREPSSVTFPLVFHPGAVTRQVDVFHDDRSRDALVREVEEEHAKNQRLREENQSLREQLQRPLGLRQLILGGALDPNGIQVRVLLAPTHEPFDEPLSILSGVSYRAADQVAVDLVLRNNGTERWTLSAVALREDTGDPLRNVDFVQPPPLEPQGIQHLFVEGTLARNASLGALSLSIEDEEGRTITLPPIPLPGREDHLDDRVRAH</sequence>
<dbReference type="KEGG" id="mbd:MEBOL_000832"/>
<evidence type="ECO:0000313" key="4">
    <source>
        <dbReference type="EMBL" id="ATB27394.1"/>
    </source>
</evidence>
<gene>
    <name evidence="4" type="ORF">MEBOL_000832</name>
</gene>
<reference evidence="4 5" key="1">
    <citation type="submission" date="2017-06" db="EMBL/GenBank/DDBJ databases">
        <authorList>
            <person name="Kim H.J."/>
            <person name="Triplett B.A."/>
        </authorList>
    </citation>
    <scope>NUCLEOTIDE SEQUENCE [LARGE SCALE GENOMIC DNA]</scope>
    <source>
        <strain evidence="4 5">DSM 14713</strain>
    </source>
</reference>
<feature type="chain" id="PRO_5012919453" description="DUF2381 family protein" evidence="3">
    <location>
        <begin position="19"/>
        <end position="309"/>
    </location>
</feature>
<organism evidence="4 5">
    <name type="scientific">Melittangium boletus DSM 14713</name>
    <dbReference type="NCBI Taxonomy" id="1294270"/>
    <lineage>
        <taxon>Bacteria</taxon>
        <taxon>Pseudomonadati</taxon>
        <taxon>Myxococcota</taxon>
        <taxon>Myxococcia</taxon>
        <taxon>Myxococcales</taxon>
        <taxon>Cystobacterineae</taxon>
        <taxon>Archangiaceae</taxon>
        <taxon>Melittangium</taxon>
    </lineage>
</organism>